<feature type="region of interest" description="Disordered" evidence="7">
    <location>
        <begin position="1"/>
        <end position="22"/>
    </location>
</feature>
<evidence type="ECO:0000313" key="11">
    <source>
        <dbReference type="EMBL" id="MXR42446.1"/>
    </source>
</evidence>
<dbReference type="SMART" id="SM00387">
    <property type="entry name" value="HATPase_c"/>
    <property type="match status" value="1"/>
</dbReference>
<dbReference type="OrthoDB" id="230688at2157"/>
<dbReference type="EMBL" id="WUUS01000009">
    <property type="protein sequence ID" value="MXR42446.1"/>
    <property type="molecule type" value="Genomic_DNA"/>
</dbReference>
<evidence type="ECO:0000313" key="12">
    <source>
        <dbReference type="Proteomes" id="UP000437065"/>
    </source>
</evidence>
<feature type="region of interest" description="Disordered" evidence="7">
    <location>
        <begin position="222"/>
        <end position="295"/>
    </location>
</feature>
<feature type="domain" description="PAS" evidence="9">
    <location>
        <begin position="178"/>
        <end position="227"/>
    </location>
</feature>
<dbReference type="GO" id="GO:0005524">
    <property type="term" value="F:ATP binding"/>
    <property type="evidence" value="ECO:0007669"/>
    <property type="project" value="UniProtKB-KW"/>
</dbReference>
<keyword evidence="2" id="KW-0808">Transferase</keyword>
<dbReference type="InterPro" id="IPR000014">
    <property type="entry name" value="PAS"/>
</dbReference>
<name>A0A6B0SY42_9EURY</name>
<dbReference type="SMART" id="SM00086">
    <property type="entry name" value="PAC"/>
    <property type="match status" value="1"/>
</dbReference>
<dbReference type="PROSITE" id="PS50112">
    <property type="entry name" value="PAS"/>
    <property type="match status" value="2"/>
</dbReference>
<feature type="region of interest" description="Disordered" evidence="7">
    <location>
        <begin position="622"/>
        <end position="648"/>
    </location>
</feature>
<evidence type="ECO:0000256" key="5">
    <source>
        <dbReference type="ARBA" id="ARBA00022840"/>
    </source>
</evidence>
<accession>A0A6B0SY42</accession>
<dbReference type="GO" id="GO:0016301">
    <property type="term" value="F:kinase activity"/>
    <property type="evidence" value="ECO:0007669"/>
    <property type="project" value="UniProtKB-KW"/>
</dbReference>
<dbReference type="NCBIfam" id="TIGR00229">
    <property type="entry name" value="sensory_box"/>
    <property type="match status" value="2"/>
</dbReference>
<dbReference type="PRINTS" id="PR00344">
    <property type="entry name" value="BCTRLSENSOR"/>
</dbReference>
<dbReference type="AlphaFoldDB" id="A0A6B0SY42"/>
<dbReference type="InterPro" id="IPR005467">
    <property type="entry name" value="His_kinase_dom"/>
</dbReference>
<dbReference type="SUPFAM" id="SSF55785">
    <property type="entry name" value="PYP-like sensor domain (PAS domain)"/>
    <property type="match status" value="2"/>
</dbReference>
<dbReference type="PROSITE" id="PS50113">
    <property type="entry name" value="PAC"/>
    <property type="match status" value="1"/>
</dbReference>
<dbReference type="GO" id="GO:0006355">
    <property type="term" value="P:regulation of DNA-templated transcription"/>
    <property type="evidence" value="ECO:0007669"/>
    <property type="project" value="InterPro"/>
</dbReference>
<dbReference type="InterPro" id="IPR000700">
    <property type="entry name" value="PAS-assoc_C"/>
</dbReference>
<evidence type="ECO:0000256" key="4">
    <source>
        <dbReference type="ARBA" id="ARBA00022777"/>
    </source>
</evidence>
<dbReference type="InterPro" id="IPR003594">
    <property type="entry name" value="HATPase_dom"/>
</dbReference>
<keyword evidence="5" id="KW-0067">ATP-binding</keyword>
<dbReference type="InterPro" id="IPR004358">
    <property type="entry name" value="Sig_transdc_His_kin-like_C"/>
</dbReference>
<evidence type="ECO:0000256" key="6">
    <source>
        <dbReference type="ARBA" id="ARBA00023012"/>
    </source>
</evidence>
<evidence type="ECO:0000256" key="3">
    <source>
        <dbReference type="ARBA" id="ARBA00022741"/>
    </source>
</evidence>
<dbReference type="PROSITE" id="PS50109">
    <property type="entry name" value="HIS_KIN"/>
    <property type="match status" value="1"/>
</dbReference>
<proteinExistence type="predicted"/>
<dbReference type="SUPFAM" id="SSF52172">
    <property type="entry name" value="CheY-like"/>
    <property type="match status" value="1"/>
</dbReference>
<dbReference type="InterPro" id="IPR001610">
    <property type="entry name" value="PAC"/>
</dbReference>
<protein>
    <submittedName>
        <fullName evidence="11">PAS domain-containing protein</fullName>
    </submittedName>
</protein>
<keyword evidence="6" id="KW-0902">Two-component regulatory system</keyword>
<dbReference type="PANTHER" id="PTHR43065">
    <property type="entry name" value="SENSOR HISTIDINE KINASE"/>
    <property type="match status" value="1"/>
</dbReference>
<feature type="domain" description="Histidine kinase" evidence="8">
    <location>
        <begin position="457"/>
        <end position="686"/>
    </location>
</feature>
<dbReference type="InterPro" id="IPR035965">
    <property type="entry name" value="PAS-like_dom_sf"/>
</dbReference>
<feature type="compositionally biased region" description="Low complexity" evidence="7">
    <location>
        <begin position="239"/>
        <end position="249"/>
    </location>
</feature>
<dbReference type="GO" id="GO:0000160">
    <property type="term" value="P:phosphorelay signal transduction system"/>
    <property type="evidence" value="ECO:0007669"/>
    <property type="project" value="UniProtKB-KW"/>
</dbReference>
<feature type="compositionally biased region" description="Basic and acidic residues" evidence="7">
    <location>
        <begin position="222"/>
        <end position="231"/>
    </location>
</feature>
<organism evidence="11 12">
    <name type="scientific">Halobaculum saliterrae</name>
    <dbReference type="NCBI Taxonomy" id="2073113"/>
    <lineage>
        <taxon>Archaea</taxon>
        <taxon>Methanobacteriati</taxon>
        <taxon>Methanobacteriota</taxon>
        <taxon>Stenosarchaea group</taxon>
        <taxon>Halobacteria</taxon>
        <taxon>Halobacteriales</taxon>
        <taxon>Haloferacaceae</taxon>
        <taxon>Halobaculum</taxon>
    </lineage>
</organism>
<feature type="domain" description="PAC" evidence="10">
    <location>
        <begin position="399"/>
        <end position="453"/>
    </location>
</feature>
<keyword evidence="4" id="KW-0418">Kinase</keyword>
<keyword evidence="12" id="KW-1185">Reference proteome</keyword>
<dbReference type="Pfam" id="PF02518">
    <property type="entry name" value="HATPase_c"/>
    <property type="match status" value="1"/>
</dbReference>
<evidence type="ECO:0000256" key="2">
    <source>
        <dbReference type="ARBA" id="ARBA00022679"/>
    </source>
</evidence>
<dbReference type="Proteomes" id="UP000437065">
    <property type="component" value="Unassembled WGS sequence"/>
</dbReference>
<gene>
    <name evidence="11" type="ORF">GRX01_13995</name>
</gene>
<feature type="domain" description="PAS" evidence="9">
    <location>
        <begin position="325"/>
        <end position="402"/>
    </location>
</feature>
<dbReference type="SUPFAM" id="SSF55874">
    <property type="entry name" value="ATPase domain of HSP90 chaperone/DNA topoisomerase II/histidine kinase"/>
    <property type="match status" value="1"/>
</dbReference>
<dbReference type="Pfam" id="PF00989">
    <property type="entry name" value="PAS"/>
    <property type="match status" value="1"/>
</dbReference>
<reference evidence="11 12" key="1">
    <citation type="submission" date="2019-12" db="EMBL/GenBank/DDBJ databases">
        <title>Isolation and characterization of three novel carbon monoxide-oxidizing members of Halobacteria from salione crusts and soils.</title>
        <authorList>
            <person name="Myers M.R."/>
            <person name="King G.M."/>
        </authorList>
    </citation>
    <scope>NUCLEOTIDE SEQUENCE [LARGE SCALE GENOMIC DNA]</scope>
    <source>
        <strain evidence="11 12">WSA2</strain>
    </source>
</reference>
<dbReference type="InterPro" id="IPR036890">
    <property type="entry name" value="HATPase_C_sf"/>
</dbReference>
<dbReference type="InterPro" id="IPR013767">
    <property type="entry name" value="PAS_fold"/>
</dbReference>
<dbReference type="Pfam" id="PF13426">
    <property type="entry name" value="PAS_9"/>
    <property type="match status" value="1"/>
</dbReference>
<dbReference type="Gene3D" id="3.30.450.20">
    <property type="entry name" value="PAS domain"/>
    <property type="match status" value="2"/>
</dbReference>
<comment type="caution">
    <text evidence="11">The sequence shown here is derived from an EMBL/GenBank/DDBJ whole genome shotgun (WGS) entry which is preliminary data.</text>
</comment>
<dbReference type="InterPro" id="IPR011006">
    <property type="entry name" value="CheY-like_superfamily"/>
</dbReference>
<keyword evidence="3" id="KW-0547">Nucleotide-binding</keyword>
<evidence type="ECO:0000259" key="10">
    <source>
        <dbReference type="PROSITE" id="PS50113"/>
    </source>
</evidence>
<dbReference type="CDD" id="cd00130">
    <property type="entry name" value="PAS"/>
    <property type="match status" value="2"/>
</dbReference>
<dbReference type="RefSeq" id="WP_159668742.1">
    <property type="nucleotide sequence ID" value="NZ_WUUS01000009.1"/>
</dbReference>
<evidence type="ECO:0000259" key="9">
    <source>
        <dbReference type="PROSITE" id="PS50112"/>
    </source>
</evidence>
<sequence>MSDDPTADANGTNVHVSDGAAPSEPSVVTVLLVVDDDADRGRLRELLADHDGFEPRVADPDAPTPFEVAFDVCLFDVGGLRGVADALAARRDSTESHTPTLLFVPERHGDAESVLSRLGDAGDRVDDVIEAPIRRATLARRLRALARTRRLSTQLEHSRERTRRLVHRLPDGVFVCTDGRVTDANPAAGSMLGVDPEALLGRDFVDLVPSVDRDRVARALETATRRGHSDPVETTLCRGALGDADGDAAPTGSASEDDTPAEPAPEGATSTDRADTANPAPPPLIDPVEDGEGPVPVELHAIDAGAGDVQVIAHDIRERREREERLALYRRAMDEATVGITIADHDDDDELLVYANDEFKRLTGLDDEAILGHNPRMLQTDATDPEPVARLRRAIDAGEEASVVLLNRRGDGRKWYNALDISPIRGPDGEVTHYLGFQRDVTEWVSREQRLTVLDRVLRHNIRNRLNVVIGYADRVDQALAELGVETGAGAADGRAGSGDPTPSVDVGALRADVDRIRDAAVDILDLSDSARRFREDIAGAGDAEPVDAAAVVVDVASALAADAPDAEVLVSTPDRPVAVAGAAPLSLAVDELVSNALEHVPEPTVRVSLSVDGDDAMLRVADDGPGITPDSRAPLDTGTETPTEHGQGVGLWLVRWTIDAVGGTVEYGEGQDGGAVVTCRFPIVDDAGSDE</sequence>
<evidence type="ECO:0000259" key="8">
    <source>
        <dbReference type="PROSITE" id="PS50109"/>
    </source>
</evidence>
<evidence type="ECO:0000256" key="1">
    <source>
        <dbReference type="ARBA" id="ARBA00022553"/>
    </source>
</evidence>
<keyword evidence="1" id="KW-0597">Phosphoprotein</keyword>
<dbReference type="SMART" id="SM00091">
    <property type="entry name" value="PAS"/>
    <property type="match status" value="2"/>
</dbReference>
<dbReference type="Gene3D" id="3.30.565.10">
    <property type="entry name" value="Histidine kinase-like ATPase, C-terminal domain"/>
    <property type="match status" value="1"/>
</dbReference>
<dbReference type="PANTHER" id="PTHR43065:SF23">
    <property type="entry name" value="SENSOR HISTIDINE KINASE PDTAS"/>
    <property type="match status" value="1"/>
</dbReference>
<evidence type="ECO:0000256" key="7">
    <source>
        <dbReference type="SAM" id="MobiDB-lite"/>
    </source>
</evidence>